<dbReference type="EMBL" id="LJYG01000062">
    <property type="protein sequence ID" value="KRQ12586.1"/>
    <property type="molecule type" value="Genomic_DNA"/>
</dbReference>
<keyword evidence="3" id="KW-1185">Reference proteome</keyword>
<protein>
    <submittedName>
        <fullName evidence="2">Uncharacterized protein</fullName>
    </submittedName>
</protein>
<gene>
    <name evidence="2" type="ORF">AOQ71_15650</name>
</gene>
<comment type="caution">
    <text evidence="2">The sequence shown here is derived from an EMBL/GenBank/DDBJ whole genome shotgun (WGS) entry which is preliminary data.</text>
</comment>
<accession>A0A0R3DS49</accession>
<sequence>MLGALVAASGGLGACLVDPTPCLAEDEPAPTINDYLPPSEPELTRDQWRQRIDEARQRAKEASRERREHPELYKPVPEDPDLVATERILNDESLQRGDIVTTKKGTFIYQGRSDLPRREQDFVPVAPKPGR</sequence>
<dbReference type="Proteomes" id="UP000051936">
    <property type="component" value="Unassembled WGS sequence"/>
</dbReference>
<reference evidence="2 3" key="1">
    <citation type="submission" date="2015-09" db="EMBL/GenBank/DDBJ databases">
        <title>Draft Genome Sequence of Bradyrhizobium manausense Strain BR 3351T, a Novel Symbiotic Nitrogen-Fixing Alphaproteobacterium Isolated from Brazilian Amazon Rain Forest.</title>
        <authorList>
            <person name="De Araujo J.L."/>
            <person name="Zilli J.E."/>
        </authorList>
    </citation>
    <scope>NUCLEOTIDE SEQUENCE [LARGE SCALE GENOMIC DNA]</scope>
    <source>
        <strain evidence="2 3">BR3351</strain>
    </source>
</reference>
<evidence type="ECO:0000313" key="2">
    <source>
        <dbReference type="EMBL" id="KRQ12586.1"/>
    </source>
</evidence>
<name>A0A0R3DS49_9BRAD</name>
<evidence type="ECO:0000256" key="1">
    <source>
        <dbReference type="SAM" id="MobiDB-lite"/>
    </source>
</evidence>
<feature type="compositionally biased region" description="Basic and acidic residues" evidence="1">
    <location>
        <begin position="54"/>
        <end position="72"/>
    </location>
</feature>
<feature type="region of interest" description="Disordered" evidence="1">
    <location>
        <begin position="54"/>
        <end position="80"/>
    </location>
</feature>
<proteinExistence type="predicted"/>
<dbReference type="OrthoDB" id="8256589at2"/>
<evidence type="ECO:0000313" key="3">
    <source>
        <dbReference type="Proteomes" id="UP000051936"/>
    </source>
</evidence>
<organism evidence="2 3">
    <name type="scientific">Bradyrhizobium manausense</name>
    <dbReference type="NCBI Taxonomy" id="989370"/>
    <lineage>
        <taxon>Bacteria</taxon>
        <taxon>Pseudomonadati</taxon>
        <taxon>Pseudomonadota</taxon>
        <taxon>Alphaproteobacteria</taxon>
        <taxon>Hyphomicrobiales</taxon>
        <taxon>Nitrobacteraceae</taxon>
        <taxon>Bradyrhizobium</taxon>
    </lineage>
</organism>
<dbReference type="AlphaFoldDB" id="A0A0R3DS49"/>